<accession>A0A518HW68</accession>
<feature type="transmembrane region" description="Helical" evidence="8">
    <location>
        <begin position="141"/>
        <end position="164"/>
    </location>
</feature>
<gene>
    <name evidence="9" type="ORF">Enr13x_49740</name>
</gene>
<feature type="transmembrane region" description="Helical" evidence="8">
    <location>
        <begin position="40"/>
        <end position="59"/>
    </location>
</feature>
<feature type="transmembrane region" description="Helical" evidence="8">
    <location>
        <begin position="204"/>
        <end position="225"/>
    </location>
</feature>
<dbReference type="InterPro" id="IPR052017">
    <property type="entry name" value="TSUP"/>
</dbReference>
<evidence type="ECO:0000256" key="7">
    <source>
        <dbReference type="ARBA" id="ARBA00023136"/>
    </source>
</evidence>
<dbReference type="KEGG" id="snep:Enr13x_49740"/>
<evidence type="ECO:0000256" key="5">
    <source>
        <dbReference type="ARBA" id="ARBA00022692"/>
    </source>
</evidence>
<feature type="transmembrane region" description="Helical" evidence="8">
    <location>
        <begin position="237"/>
        <end position="255"/>
    </location>
</feature>
<keyword evidence="6 8" id="KW-1133">Transmembrane helix</keyword>
<dbReference type="EMBL" id="CP037423">
    <property type="protein sequence ID" value="QDV45100.1"/>
    <property type="molecule type" value="Genomic_DNA"/>
</dbReference>
<dbReference type="InterPro" id="IPR002781">
    <property type="entry name" value="TM_pro_TauE-like"/>
</dbReference>
<feature type="transmembrane region" description="Helical" evidence="8">
    <location>
        <begin position="12"/>
        <end position="33"/>
    </location>
</feature>
<proteinExistence type="inferred from homology"/>
<dbReference type="RefSeq" id="WP_145389311.1">
    <property type="nucleotide sequence ID" value="NZ_CP037423.1"/>
</dbReference>
<dbReference type="Pfam" id="PF01925">
    <property type="entry name" value="TauE"/>
    <property type="match status" value="1"/>
</dbReference>
<dbReference type="GO" id="GO:0005886">
    <property type="term" value="C:plasma membrane"/>
    <property type="evidence" value="ECO:0007669"/>
    <property type="project" value="UniProtKB-SubCell"/>
</dbReference>
<protein>
    <recommendedName>
        <fullName evidence="8">Probable membrane transporter protein</fullName>
    </recommendedName>
</protein>
<dbReference type="AlphaFoldDB" id="A0A518HW68"/>
<evidence type="ECO:0000256" key="3">
    <source>
        <dbReference type="ARBA" id="ARBA00022448"/>
    </source>
</evidence>
<evidence type="ECO:0000256" key="1">
    <source>
        <dbReference type="ARBA" id="ARBA00004651"/>
    </source>
</evidence>
<evidence type="ECO:0000256" key="8">
    <source>
        <dbReference type="RuleBase" id="RU363041"/>
    </source>
</evidence>
<comment type="subcellular location">
    <subcellularLocation>
        <location evidence="1 8">Cell membrane</location>
        <topology evidence="1 8">Multi-pass membrane protein</topology>
    </subcellularLocation>
</comment>
<comment type="similarity">
    <text evidence="2 8">Belongs to the 4-toluene sulfonate uptake permease (TSUP) (TC 2.A.102) family.</text>
</comment>
<keyword evidence="3" id="KW-0813">Transport</keyword>
<organism evidence="9 10">
    <name type="scientific">Stieleria neptunia</name>
    <dbReference type="NCBI Taxonomy" id="2527979"/>
    <lineage>
        <taxon>Bacteria</taxon>
        <taxon>Pseudomonadati</taxon>
        <taxon>Planctomycetota</taxon>
        <taxon>Planctomycetia</taxon>
        <taxon>Pirellulales</taxon>
        <taxon>Pirellulaceae</taxon>
        <taxon>Stieleria</taxon>
    </lineage>
</organism>
<keyword evidence="7 8" id="KW-0472">Membrane</keyword>
<evidence type="ECO:0000256" key="4">
    <source>
        <dbReference type="ARBA" id="ARBA00022475"/>
    </source>
</evidence>
<dbReference type="PANTHER" id="PTHR30269:SF37">
    <property type="entry name" value="MEMBRANE TRANSPORTER PROTEIN"/>
    <property type="match status" value="1"/>
</dbReference>
<keyword evidence="4 8" id="KW-1003">Cell membrane</keyword>
<evidence type="ECO:0000313" key="10">
    <source>
        <dbReference type="Proteomes" id="UP000319004"/>
    </source>
</evidence>
<name>A0A518HW68_9BACT</name>
<keyword evidence="5 8" id="KW-0812">Transmembrane</keyword>
<evidence type="ECO:0000256" key="2">
    <source>
        <dbReference type="ARBA" id="ARBA00009142"/>
    </source>
</evidence>
<feature type="transmembrane region" description="Helical" evidence="8">
    <location>
        <begin position="111"/>
        <end position="129"/>
    </location>
</feature>
<reference evidence="9 10" key="1">
    <citation type="submission" date="2019-03" db="EMBL/GenBank/DDBJ databases">
        <title>Deep-cultivation of Planctomycetes and their phenomic and genomic characterization uncovers novel biology.</title>
        <authorList>
            <person name="Wiegand S."/>
            <person name="Jogler M."/>
            <person name="Boedeker C."/>
            <person name="Pinto D."/>
            <person name="Vollmers J."/>
            <person name="Rivas-Marin E."/>
            <person name="Kohn T."/>
            <person name="Peeters S.H."/>
            <person name="Heuer A."/>
            <person name="Rast P."/>
            <person name="Oberbeckmann S."/>
            <person name="Bunk B."/>
            <person name="Jeske O."/>
            <person name="Meyerdierks A."/>
            <person name="Storesund J.E."/>
            <person name="Kallscheuer N."/>
            <person name="Luecker S."/>
            <person name="Lage O.M."/>
            <person name="Pohl T."/>
            <person name="Merkel B.J."/>
            <person name="Hornburger P."/>
            <person name="Mueller R.-W."/>
            <person name="Bruemmer F."/>
            <person name="Labrenz M."/>
            <person name="Spormann A.M."/>
            <person name="Op den Camp H."/>
            <person name="Overmann J."/>
            <person name="Amann R."/>
            <person name="Jetten M.S.M."/>
            <person name="Mascher T."/>
            <person name="Medema M.H."/>
            <person name="Devos D.P."/>
            <person name="Kaster A.-K."/>
            <person name="Ovreas L."/>
            <person name="Rohde M."/>
            <person name="Galperin M.Y."/>
            <person name="Jogler C."/>
        </authorList>
    </citation>
    <scope>NUCLEOTIDE SEQUENCE [LARGE SCALE GENOMIC DNA]</scope>
    <source>
        <strain evidence="9 10">Enr13</strain>
    </source>
</reference>
<feature type="transmembrane region" description="Helical" evidence="8">
    <location>
        <begin position="79"/>
        <end position="99"/>
    </location>
</feature>
<keyword evidence="10" id="KW-1185">Reference proteome</keyword>
<dbReference type="PANTHER" id="PTHR30269">
    <property type="entry name" value="TRANSMEMBRANE PROTEIN YFCA"/>
    <property type="match status" value="1"/>
</dbReference>
<dbReference type="Proteomes" id="UP000319004">
    <property type="component" value="Chromosome"/>
</dbReference>
<dbReference type="OrthoDB" id="8478406at2"/>
<sequence length="258" mass="27810">MPEVVSWLGPWLVVTLVLSVGIFVQAAAGFAAGMLIIPTLLWLGYLIPEASMALLVATIPQNIAGVYALRESIRPKTILWPGIGRVAFFPLGIIALIAIEEAFPLVRIRQFVGAVVLAATIATVLYHPVPKAKLSPIWAWIAFPISGFLQGLVGMGGPAMVFWVSAHDWNTRQIRGFLFAMYLTSLAPAIVMLFAFFGDRLVTPALNAGASIPILLLVTSLGLKFGNWLGRNRLRGVTLGLLFLMGILGLASPWIRPG</sequence>
<evidence type="ECO:0000313" key="9">
    <source>
        <dbReference type="EMBL" id="QDV45100.1"/>
    </source>
</evidence>
<evidence type="ECO:0000256" key="6">
    <source>
        <dbReference type="ARBA" id="ARBA00022989"/>
    </source>
</evidence>
<feature type="transmembrane region" description="Helical" evidence="8">
    <location>
        <begin position="176"/>
        <end position="198"/>
    </location>
</feature>